<dbReference type="Gene3D" id="3.30.70.1290">
    <property type="entry name" value="Transposase IS200-like"/>
    <property type="match status" value="1"/>
</dbReference>
<dbReference type="GO" id="GO:0003677">
    <property type="term" value="F:DNA binding"/>
    <property type="evidence" value="ECO:0007669"/>
    <property type="project" value="InterPro"/>
</dbReference>
<dbReference type="GO" id="GO:0006313">
    <property type="term" value="P:DNA transposition"/>
    <property type="evidence" value="ECO:0007669"/>
    <property type="project" value="InterPro"/>
</dbReference>
<accession>A0A518KB58</accession>
<dbReference type="EMBL" id="CP036349">
    <property type="protein sequence ID" value="QDV75020.1"/>
    <property type="molecule type" value="Genomic_DNA"/>
</dbReference>
<proteinExistence type="predicted"/>
<dbReference type="RefSeq" id="WP_145113951.1">
    <property type="nucleotide sequence ID" value="NZ_CP036349.1"/>
</dbReference>
<dbReference type="SMART" id="SM01321">
    <property type="entry name" value="Y1_Tnp"/>
    <property type="match status" value="1"/>
</dbReference>
<protein>
    <submittedName>
        <fullName evidence="2">Transposase IS200 like protein</fullName>
    </submittedName>
</protein>
<evidence type="ECO:0000313" key="2">
    <source>
        <dbReference type="EMBL" id="QDV75020.1"/>
    </source>
</evidence>
<dbReference type="InterPro" id="IPR002686">
    <property type="entry name" value="Transposase_17"/>
</dbReference>
<reference evidence="2 3" key="1">
    <citation type="submission" date="2019-02" db="EMBL/GenBank/DDBJ databases">
        <title>Deep-cultivation of Planctomycetes and their phenomic and genomic characterization uncovers novel biology.</title>
        <authorList>
            <person name="Wiegand S."/>
            <person name="Jogler M."/>
            <person name="Boedeker C."/>
            <person name="Pinto D."/>
            <person name="Vollmers J."/>
            <person name="Rivas-Marin E."/>
            <person name="Kohn T."/>
            <person name="Peeters S.H."/>
            <person name="Heuer A."/>
            <person name="Rast P."/>
            <person name="Oberbeckmann S."/>
            <person name="Bunk B."/>
            <person name="Jeske O."/>
            <person name="Meyerdierks A."/>
            <person name="Storesund J.E."/>
            <person name="Kallscheuer N."/>
            <person name="Luecker S."/>
            <person name="Lage O.M."/>
            <person name="Pohl T."/>
            <person name="Merkel B.J."/>
            <person name="Hornburger P."/>
            <person name="Mueller R.-W."/>
            <person name="Bruemmer F."/>
            <person name="Labrenz M."/>
            <person name="Spormann A.M."/>
            <person name="Op den Camp H."/>
            <person name="Overmann J."/>
            <person name="Amann R."/>
            <person name="Jetten M.S.M."/>
            <person name="Mascher T."/>
            <person name="Medema M.H."/>
            <person name="Devos D.P."/>
            <person name="Kaster A.-K."/>
            <person name="Ovreas L."/>
            <person name="Rohde M."/>
            <person name="Galperin M.Y."/>
            <person name="Jogler C."/>
        </authorList>
    </citation>
    <scope>NUCLEOTIDE SEQUENCE [LARGE SCALE GENOMIC DNA]</scope>
    <source>
        <strain evidence="2 3">Spa11</strain>
    </source>
</reference>
<evidence type="ECO:0000259" key="1">
    <source>
        <dbReference type="SMART" id="SM01321"/>
    </source>
</evidence>
<organism evidence="2 3">
    <name type="scientific">Botrimarina mediterranea</name>
    <dbReference type="NCBI Taxonomy" id="2528022"/>
    <lineage>
        <taxon>Bacteria</taxon>
        <taxon>Pseudomonadati</taxon>
        <taxon>Planctomycetota</taxon>
        <taxon>Planctomycetia</taxon>
        <taxon>Pirellulales</taxon>
        <taxon>Lacipirellulaceae</taxon>
        <taxon>Botrimarina</taxon>
    </lineage>
</organism>
<dbReference type="KEGG" id="bmei:Spa11_32290"/>
<keyword evidence="3" id="KW-1185">Reference proteome</keyword>
<dbReference type="AlphaFoldDB" id="A0A518KB58"/>
<gene>
    <name evidence="2" type="ORF">Spa11_32290</name>
</gene>
<feature type="domain" description="Transposase IS200-like" evidence="1">
    <location>
        <begin position="60"/>
        <end position="169"/>
    </location>
</feature>
<sequence>MWYWLLTSTTYGTWLPGDARGSVTSVRDYRPGDGSPATRIEHARYGEAWEPQAKGLRRSAESTLKGPPVLLTPEQAQCLLSEFQRTASHHGWRLSAVALMANHVHLVVGLPRETSSVKALQEFKSYGSRVLNKDFGKPKSGTWWTKSGSRRLLPDEEALVAAINYVLHRQANPLLTWSNSPHSN</sequence>
<evidence type="ECO:0000313" key="3">
    <source>
        <dbReference type="Proteomes" id="UP000316426"/>
    </source>
</evidence>
<name>A0A518KB58_9BACT</name>
<dbReference type="GO" id="GO:0004803">
    <property type="term" value="F:transposase activity"/>
    <property type="evidence" value="ECO:0007669"/>
    <property type="project" value="InterPro"/>
</dbReference>
<dbReference type="InterPro" id="IPR036515">
    <property type="entry name" value="Transposase_17_sf"/>
</dbReference>
<dbReference type="SUPFAM" id="SSF143422">
    <property type="entry name" value="Transposase IS200-like"/>
    <property type="match status" value="1"/>
</dbReference>
<dbReference type="Pfam" id="PF01797">
    <property type="entry name" value="Y1_Tnp"/>
    <property type="match status" value="1"/>
</dbReference>
<dbReference type="Proteomes" id="UP000316426">
    <property type="component" value="Chromosome"/>
</dbReference>